<dbReference type="Proteomes" id="UP000267821">
    <property type="component" value="Unassembled WGS sequence"/>
</dbReference>
<reference evidence="2 3" key="1">
    <citation type="journal article" date="2018" name="Nat. Ecol. Evol.">
        <title>Pezizomycetes genomes reveal the molecular basis of ectomycorrhizal truffle lifestyle.</title>
        <authorList>
            <person name="Murat C."/>
            <person name="Payen T."/>
            <person name="Noel B."/>
            <person name="Kuo A."/>
            <person name="Morin E."/>
            <person name="Chen J."/>
            <person name="Kohler A."/>
            <person name="Krizsan K."/>
            <person name="Balestrini R."/>
            <person name="Da Silva C."/>
            <person name="Montanini B."/>
            <person name="Hainaut M."/>
            <person name="Levati E."/>
            <person name="Barry K.W."/>
            <person name="Belfiori B."/>
            <person name="Cichocki N."/>
            <person name="Clum A."/>
            <person name="Dockter R.B."/>
            <person name="Fauchery L."/>
            <person name="Guy J."/>
            <person name="Iotti M."/>
            <person name="Le Tacon F."/>
            <person name="Lindquist E.A."/>
            <person name="Lipzen A."/>
            <person name="Malagnac F."/>
            <person name="Mello A."/>
            <person name="Molinier V."/>
            <person name="Miyauchi S."/>
            <person name="Poulain J."/>
            <person name="Riccioni C."/>
            <person name="Rubini A."/>
            <person name="Sitrit Y."/>
            <person name="Splivallo R."/>
            <person name="Traeger S."/>
            <person name="Wang M."/>
            <person name="Zifcakova L."/>
            <person name="Wipf D."/>
            <person name="Zambonelli A."/>
            <person name="Paolocci F."/>
            <person name="Nowrousian M."/>
            <person name="Ottonello S."/>
            <person name="Baldrian P."/>
            <person name="Spatafora J.W."/>
            <person name="Henrissat B."/>
            <person name="Nagy L.G."/>
            <person name="Aury J.M."/>
            <person name="Wincker P."/>
            <person name="Grigoriev I.V."/>
            <person name="Bonfante P."/>
            <person name="Martin F.M."/>
        </authorList>
    </citation>
    <scope>NUCLEOTIDE SEQUENCE [LARGE SCALE GENOMIC DNA]</scope>
    <source>
        <strain evidence="2 3">ATCC MYA-4762</strain>
    </source>
</reference>
<feature type="compositionally biased region" description="Acidic residues" evidence="1">
    <location>
        <begin position="457"/>
        <end position="470"/>
    </location>
</feature>
<keyword evidence="3" id="KW-1185">Reference proteome</keyword>
<sequence length="470" mass="50598">MALPAVDEGDGTMSVSDFLAQLNADKPDSGVANSDKNRNRSASGTSRTTPSTFPPLSPRPPGSPPAAGAFRITTEITTTYVKDLHELIQRITPGNGSKCLQATFDVQSKVDDEGRALPSFWAKLRIRGIEGMEGGEWVDQGPFASKKLAKEADGDTHLVELEEEEGLLSGEWVGRLNTYIQKRRFKPPTYTLYSTLTSSAFSCIVAIPELTGHSVSIPLPNANPTEFGSSKTFYRKKTTARAAAARDAVLWIWSVDPAAKSAALLSPGTRQLGILPGSSLTACSSSSTPGVVEIHIPPELKDARAPQLVAWLCPKLSLCALEYVFESPANVPNLVDALGRVKRVKPGVGVEQFVELGPLQNIFGKPTARAKIAELCLYWMCRKESVRLGVKIVGLREDFYEVFEGADDDDDDEGTINGVVERATRSTSVASRSSGSSGSGVSMRVSGDYPIIKQEEMPDEEDDDDAMSLA</sequence>
<dbReference type="OrthoDB" id="5418805at2759"/>
<dbReference type="InParanoid" id="A0A3N4LD66"/>
<organism evidence="2 3">
    <name type="scientific">Terfezia boudieri ATCC MYA-4762</name>
    <dbReference type="NCBI Taxonomy" id="1051890"/>
    <lineage>
        <taxon>Eukaryota</taxon>
        <taxon>Fungi</taxon>
        <taxon>Dikarya</taxon>
        <taxon>Ascomycota</taxon>
        <taxon>Pezizomycotina</taxon>
        <taxon>Pezizomycetes</taxon>
        <taxon>Pezizales</taxon>
        <taxon>Pezizaceae</taxon>
        <taxon>Terfezia</taxon>
    </lineage>
</organism>
<dbReference type="EMBL" id="ML121567">
    <property type="protein sequence ID" value="RPB20823.1"/>
    <property type="molecule type" value="Genomic_DNA"/>
</dbReference>
<protein>
    <submittedName>
        <fullName evidence="2">Uncharacterized protein</fullName>
    </submittedName>
</protein>
<feature type="compositionally biased region" description="Pro residues" evidence="1">
    <location>
        <begin position="52"/>
        <end position="64"/>
    </location>
</feature>
<feature type="compositionally biased region" description="Low complexity" evidence="1">
    <location>
        <begin position="425"/>
        <end position="447"/>
    </location>
</feature>
<feature type="region of interest" description="Disordered" evidence="1">
    <location>
        <begin position="420"/>
        <end position="470"/>
    </location>
</feature>
<name>A0A3N4LD66_9PEZI</name>
<gene>
    <name evidence="2" type="ORF">L211DRAFT_496019</name>
</gene>
<proteinExistence type="predicted"/>
<evidence type="ECO:0000256" key="1">
    <source>
        <dbReference type="SAM" id="MobiDB-lite"/>
    </source>
</evidence>
<evidence type="ECO:0000313" key="2">
    <source>
        <dbReference type="EMBL" id="RPB20823.1"/>
    </source>
</evidence>
<dbReference type="AlphaFoldDB" id="A0A3N4LD66"/>
<evidence type="ECO:0000313" key="3">
    <source>
        <dbReference type="Proteomes" id="UP000267821"/>
    </source>
</evidence>
<feature type="region of interest" description="Disordered" evidence="1">
    <location>
        <begin position="1"/>
        <end position="68"/>
    </location>
</feature>
<accession>A0A3N4LD66</accession>